<protein>
    <recommendedName>
        <fullName evidence="4">CRISPR-associated endoribonuclease</fullName>
    </recommendedName>
</protein>
<dbReference type="Gene3D" id="3.30.70.1900">
    <property type="match status" value="1"/>
</dbReference>
<comment type="similarity">
    <text evidence="1 4">Belongs to the CRISPR-associated protein Cas6/Cse3/CasE family.</text>
</comment>
<dbReference type="GO" id="GO:0003723">
    <property type="term" value="F:RNA binding"/>
    <property type="evidence" value="ECO:0007669"/>
    <property type="project" value="UniProtKB-KW"/>
</dbReference>
<keyword evidence="8" id="KW-1185">Reference proteome</keyword>
<dbReference type="AlphaFoldDB" id="A0A1I3EP62"/>
<feature type="active site" description="Proton donor" evidence="5">
    <location>
        <position position="40"/>
    </location>
</feature>
<dbReference type="InterPro" id="IPR010156">
    <property type="entry name" value="CRISPR-assoc_prot_Cas6"/>
</dbReference>
<dbReference type="PANTHER" id="PTHR36984:SF1">
    <property type="entry name" value="CRISPR-ASSOCIATED ENDORIBONUCLEASE CAS6 1"/>
    <property type="match status" value="1"/>
</dbReference>
<organism evidence="7 8">
    <name type="scientific">Tindallia magadiensis</name>
    <dbReference type="NCBI Taxonomy" id="69895"/>
    <lineage>
        <taxon>Bacteria</taxon>
        <taxon>Bacillati</taxon>
        <taxon>Bacillota</taxon>
        <taxon>Clostridia</taxon>
        <taxon>Peptostreptococcales</taxon>
        <taxon>Tindalliaceae</taxon>
        <taxon>Tindallia</taxon>
    </lineage>
</organism>
<dbReference type="PIRSF" id="PIRSF005054">
    <property type="entry name" value="PF1131"/>
    <property type="match status" value="1"/>
</dbReference>
<dbReference type="GO" id="GO:0016788">
    <property type="term" value="F:hydrolase activity, acting on ester bonds"/>
    <property type="evidence" value="ECO:0007669"/>
    <property type="project" value="InterPro"/>
</dbReference>
<feature type="domain" description="CRISPR associated protein Cas6 C-terminal" evidence="6">
    <location>
        <begin position="122"/>
        <end position="241"/>
    </location>
</feature>
<evidence type="ECO:0000313" key="7">
    <source>
        <dbReference type="EMBL" id="SFI00774.1"/>
    </source>
</evidence>
<dbReference type="Pfam" id="PF21350">
    <property type="entry name" value="Cas6_I-A"/>
    <property type="match status" value="1"/>
</dbReference>
<dbReference type="Pfam" id="PF01881">
    <property type="entry name" value="Cas_Cas6_C"/>
    <property type="match status" value="1"/>
</dbReference>
<keyword evidence="2" id="KW-0694">RNA-binding</keyword>
<feature type="active site" description="Proton acceptor" evidence="5">
    <location>
        <position position="28"/>
    </location>
</feature>
<evidence type="ECO:0000256" key="3">
    <source>
        <dbReference type="ARBA" id="ARBA00023118"/>
    </source>
</evidence>
<evidence type="ECO:0000259" key="6">
    <source>
        <dbReference type="Pfam" id="PF01881"/>
    </source>
</evidence>
<dbReference type="InterPro" id="IPR045747">
    <property type="entry name" value="CRISPR-assoc_prot_Cas6_N_sf"/>
</dbReference>
<dbReference type="GO" id="GO:0051607">
    <property type="term" value="P:defense response to virus"/>
    <property type="evidence" value="ECO:0007669"/>
    <property type="project" value="UniProtKB-KW"/>
</dbReference>
<reference evidence="8" key="1">
    <citation type="submission" date="2016-10" db="EMBL/GenBank/DDBJ databases">
        <authorList>
            <person name="Varghese N."/>
            <person name="Submissions S."/>
        </authorList>
    </citation>
    <scope>NUCLEOTIDE SEQUENCE [LARGE SCALE GENOMIC DNA]</scope>
    <source>
        <strain evidence="8">Z-7934</strain>
    </source>
</reference>
<evidence type="ECO:0000256" key="1">
    <source>
        <dbReference type="ARBA" id="ARBA00005937"/>
    </source>
</evidence>
<dbReference type="EMBL" id="FOQA01000005">
    <property type="protein sequence ID" value="SFI00774.1"/>
    <property type="molecule type" value="Genomic_DNA"/>
</dbReference>
<keyword evidence="3" id="KW-0051">Antiviral defense</keyword>
<proteinExistence type="inferred from homology"/>
<accession>A0A1I3EP62</accession>
<evidence type="ECO:0000256" key="4">
    <source>
        <dbReference type="PIRNR" id="PIRNR005054"/>
    </source>
</evidence>
<name>A0A1I3EP62_9FIRM</name>
<evidence type="ECO:0000256" key="5">
    <source>
        <dbReference type="PIRSR" id="PIRSR005054-50"/>
    </source>
</evidence>
<dbReference type="NCBIfam" id="TIGR01877">
    <property type="entry name" value="cas_cas6"/>
    <property type="match status" value="1"/>
</dbReference>
<comment type="function">
    <text evidence="4">CRISPR (clustered regularly interspaced short palindromic repeat), is an adaptive immune system that provides protection against mobile genetic elements (viruses, transposable elements and conjugative plasmids). CRISPR clusters contain sequences complementary to antecedent mobile elements and target invading nucleic acids. CRISPR clusters are transcribed and processed into CRISPR RNA (crRNA).</text>
</comment>
<evidence type="ECO:0000256" key="2">
    <source>
        <dbReference type="ARBA" id="ARBA00022884"/>
    </source>
</evidence>
<sequence length="246" mass="28381">MRMEITLKSEKPLNLPIHYNYYLQGMIYRHISEELADFLHNEGFTFEKRKFRLFCFSQLQGDAVYLKDSKRIQFNNAVKLSITSPIPEFCQELGNSLLLSEEIELANQKLKVEEVTARSNRITDSKENFTLISPATVYSTLQRPDGRKYTVYHSPEEKEFGQQVDGNLRKKYISLYGEEPPKEPVITKSLNKSRQSVIYYKNSFVKGYSCCIQMEGPEELLQMAVDTGIGSKNSQGFGCLAVEERR</sequence>
<dbReference type="Gene3D" id="3.30.70.1890">
    <property type="match status" value="1"/>
</dbReference>
<dbReference type="OrthoDB" id="9797488at2"/>
<dbReference type="STRING" id="69895.SAMN05192551_10596"/>
<dbReference type="CDD" id="cd21140">
    <property type="entry name" value="Cas6_I-like"/>
    <property type="match status" value="1"/>
</dbReference>
<dbReference type="InterPro" id="IPR049435">
    <property type="entry name" value="Cas_Cas6_C"/>
</dbReference>
<evidence type="ECO:0000313" key="8">
    <source>
        <dbReference type="Proteomes" id="UP000199287"/>
    </source>
</evidence>
<dbReference type="Proteomes" id="UP000199287">
    <property type="component" value="Unassembled WGS sequence"/>
</dbReference>
<gene>
    <name evidence="7" type="ORF">SAMN05192551_10596</name>
</gene>
<dbReference type="PANTHER" id="PTHR36984">
    <property type="entry name" value="CRISPR-ASSOCIATED ENDORIBONUCLEASE CAS6 1"/>
    <property type="match status" value="1"/>
</dbReference>
<dbReference type="RefSeq" id="WP_093372020.1">
    <property type="nucleotide sequence ID" value="NZ_FOQA01000005.1"/>
</dbReference>